<evidence type="ECO:0000313" key="3">
    <source>
        <dbReference type="Proteomes" id="UP000436016"/>
    </source>
</evidence>
<dbReference type="Proteomes" id="UP000436016">
    <property type="component" value="Unassembled WGS sequence"/>
</dbReference>
<feature type="transmembrane region" description="Helical" evidence="1">
    <location>
        <begin position="200"/>
        <end position="220"/>
    </location>
</feature>
<evidence type="ECO:0000313" key="2">
    <source>
        <dbReference type="EMBL" id="MXU64600.1"/>
    </source>
</evidence>
<feature type="transmembrane region" description="Helical" evidence="1">
    <location>
        <begin position="7"/>
        <end position="26"/>
    </location>
</feature>
<keyword evidence="1" id="KW-0812">Transmembrane</keyword>
<gene>
    <name evidence="2" type="ORF">GSH16_04010</name>
</gene>
<name>A0A6B0TJF7_9RHOB</name>
<dbReference type="AlphaFoldDB" id="A0A6B0TJF7"/>
<proteinExistence type="predicted"/>
<keyword evidence="1" id="KW-0472">Membrane</keyword>
<comment type="caution">
    <text evidence="2">The sequence shown here is derived from an EMBL/GenBank/DDBJ whole genome shotgun (WGS) entry which is preliminary data.</text>
</comment>
<sequence>MFKRLPGAFARAVLVVIVLSMPAFLLPDISRAAQEISLIIGGIVAAFTLFEYASTHPGLVDFRFAPPYNRIRFFTFSLQVLLLVFLARATMELDPFSPDIIAFADWCASLLNFPLSPVNIAVAMVGDDGDADFRLLIERAAALSYAVAFSSMIFFALVLWLFKWPVGRDNFNLWVNLPTFEPASGHDVERRLNRDGMINILVGIGLPYVIPAFVSRASGWFDPSVLDNSQPLIWGCTIWSFLPASLVIRGAALLKVGYLVRRSRPTGG</sequence>
<evidence type="ECO:0000256" key="1">
    <source>
        <dbReference type="SAM" id="Phobius"/>
    </source>
</evidence>
<feature type="transmembrane region" description="Helical" evidence="1">
    <location>
        <begin position="232"/>
        <end position="254"/>
    </location>
</feature>
<organism evidence="2 3">
    <name type="scientific">Oceanomicrobium pacificus</name>
    <dbReference type="NCBI Taxonomy" id="2692916"/>
    <lineage>
        <taxon>Bacteria</taxon>
        <taxon>Pseudomonadati</taxon>
        <taxon>Pseudomonadota</taxon>
        <taxon>Alphaproteobacteria</taxon>
        <taxon>Rhodobacterales</taxon>
        <taxon>Paracoccaceae</taxon>
        <taxon>Oceanomicrobium</taxon>
    </lineage>
</organism>
<feature type="transmembrane region" description="Helical" evidence="1">
    <location>
        <begin position="32"/>
        <end position="50"/>
    </location>
</feature>
<dbReference type="RefSeq" id="WP_160852145.1">
    <property type="nucleotide sequence ID" value="NZ_WUWG01000001.1"/>
</dbReference>
<feature type="transmembrane region" description="Helical" evidence="1">
    <location>
        <begin position="142"/>
        <end position="162"/>
    </location>
</feature>
<feature type="transmembrane region" description="Helical" evidence="1">
    <location>
        <begin position="71"/>
        <end position="89"/>
    </location>
</feature>
<protein>
    <submittedName>
        <fullName evidence="2">Uncharacterized protein</fullName>
    </submittedName>
</protein>
<reference evidence="2 3" key="1">
    <citation type="submission" date="2019-12" db="EMBL/GenBank/DDBJ databases">
        <title>Strain KN286 was isolated from seawater, which was collected from Caroline Seamount in the tropical western Pacific.</title>
        <authorList>
            <person name="Wang Q."/>
        </authorList>
    </citation>
    <scope>NUCLEOTIDE SEQUENCE [LARGE SCALE GENOMIC DNA]</scope>
    <source>
        <strain evidence="2 3">KN286</strain>
    </source>
</reference>
<keyword evidence="3" id="KW-1185">Reference proteome</keyword>
<keyword evidence="1" id="KW-1133">Transmembrane helix</keyword>
<dbReference type="EMBL" id="WUWG01000001">
    <property type="protein sequence ID" value="MXU64600.1"/>
    <property type="molecule type" value="Genomic_DNA"/>
</dbReference>
<accession>A0A6B0TJF7</accession>